<dbReference type="Pfam" id="PF02816">
    <property type="entry name" value="Alpha_kinase"/>
    <property type="match status" value="1"/>
</dbReference>
<evidence type="ECO:0000313" key="6">
    <source>
        <dbReference type="Proteomes" id="UP000298030"/>
    </source>
</evidence>
<dbReference type="OrthoDB" id="301415at2759"/>
<dbReference type="AlphaFoldDB" id="A0A4Y7SCP6"/>
<reference evidence="5 6" key="1">
    <citation type="journal article" date="2019" name="Nat. Ecol. Evol.">
        <title>Megaphylogeny resolves global patterns of mushroom evolution.</title>
        <authorList>
            <person name="Varga T."/>
            <person name="Krizsan K."/>
            <person name="Foldi C."/>
            <person name="Dima B."/>
            <person name="Sanchez-Garcia M."/>
            <person name="Sanchez-Ramirez S."/>
            <person name="Szollosi G.J."/>
            <person name="Szarkandi J.G."/>
            <person name="Papp V."/>
            <person name="Albert L."/>
            <person name="Andreopoulos W."/>
            <person name="Angelini C."/>
            <person name="Antonin V."/>
            <person name="Barry K.W."/>
            <person name="Bougher N.L."/>
            <person name="Buchanan P."/>
            <person name="Buyck B."/>
            <person name="Bense V."/>
            <person name="Catcheside P."/>
            <person name="Chovatia M."/>
            <person name="Cooper J."/>
            <person name="Damon W."/>
            <person name="Desjardin D."/>
            <person name="Finy P."/>
            <person name="Geml J."/>
            <person name="Haridas S."/>
            <person name="Hughes K."/>
            <person name="Justo A."/>
            <person name="Karasinski D."/>
            <person name="Kautmanova I."/>
            <person name="Kiss B."/>
            <person name="Kocsube S."/>
            <person name="Kotiranta H."/>
            <person name="LaButti K.M."/>
            <person name="Lechner B.E."/>
            <person name="Liimatainen K."/>
            <person name="Lipzen A."/>
            <person name="Lukacs Z."/>
            <person name="Mihaltcheva S."/>
            <person name="Morgado L.N."/>
            <person name="Niskanen T."/>
            <person name="Noordeloos M.E."/>
            <person name="Ohm R.A."/>
            <person name="Ortiz-Santana B."/>
            <person name="Ovrebo C."/>
            <person name="Racz N."/>
            <person name="Riley R."/>
            <person name="Savchenko A."/>
            <person name="Shiryaev A."/>
            <person name="Soop K."/>
            <person name="Spirin V."/>
            <person name="Szebenyi C."/>
            <person name="Tomsovsky M."/>
            <person name="Tulloss R.E."/>
            <person name="Uehling J."/>
            <person name="Grigoriev I.V."/>
            <person name="Vagvolgyi C."/>
            <person name="Papp T."/>
            <person name="Martin F.M."/>
            <person name="Miettinen O."/>
            <person name="Hibbett D.S."/>
            <person name="Nagy L.G."/>
        </authorList>
    </citation>
    <scope>NUCLEOTIDE SEQUENCE [LARGE SCALE GENOMIC DNA]</scope>
    <source>
        <strain evidence="5 6">FP101781</strain>
    </source>
</reference>
<evidence type="ECO:0000256" key="3">
    <source>
        <dbReference type="ARBA" id="ARBA00022777"/>
    </source>
</evidence>
<accession>A0A4Y7SCP6</accession>
<dbReference type="Gene3D" id="3.20.200.10">
    <property type="entry name" value="MHCK/EF2 kinase"/>
    <property type="match status" value="1"/>
</dbReference>
<dbReference type="InterPro" id="IPR004166">
    <property type="entry name" value="a-kinase_dom"/>
</dbReference>
<gene>
    <name evidence="5" type="ORF">FA13DRAFT_1780823</name>
</gene>
<evidence type="ECO:0000256" key="2">
    <source>
        <dbReference type="ARBA" id="ARBA00022679"/>
    </source>
</evidence>
<comment type="caution">
    <text evidence="5">The sequence shown here is derived from an EMBL/GenBank/DDBJ whole genome shotgun (WGS) entry which is preliminary data.</text>
</comment>
<sequence>MVHSIDGSYGLGDKGQAGITTFSQQHMCNSICARFGLEPLGLMGSGRASEIEGLQTTRPTPRHFSADAFPNRLAYFALAPHASYRYPQRMHLWGYRGYRGGRVSQRAGPSTEFPQGTRARKIKNQKTGLATMVHRISGAAELEREQLGPWNRIQSKDCKIRLGGKRRQT</sequence>
<proteinExistence type="predicted"/>
<evidence type="ECO:0000259" key="4">
    <source>
        <dbReference type="PROSITE" id="PS51158"/>
    </source>
</evidence>
<dbReference type="GO" id="GO:0004674">
    <property type="term" value="F:protein serine/threonine kinase activity"/>
    <property type="evidence" value="ECO:0007669"/>
    <property type="project" value="UniProtKB-KW"/>
</dbReference>
<dbReference type="InterPro" id="IPR011009">
    <property type="entry name" value="Kinase-like_dom_sf"/>
</dbReference>
<organism evidence="5 6">
    <name type="scientific">Coprinellus micaceus</name>
    <name type="common">Glistening ink-cap mushroom</name>
    <name type="synonym">Coprinus micaceus</name>
    <dbReference type="NCBI Taxonomy" id="71717"/>
    <lineage>
        <taxon>Eukaryota</taxon>
        <taxon>Fungi</taxon>
        <taxon>Dikarya</taxon>
        <taxon>Basidiomycota</taxon>
        <taxon>Agaricomycotina</taxon>
        <taxon>Agaricomycetes</taxon>
        <taxon>Agaricomycetidae</taxon>
        <taxon>Agaricales</taxon>
        <taxon>Agaricineae</taxon>
        <taxon>Psathyrellaceae</taxon>
        <taxon>Coprinellus</taxon>
    </lineage>
</organism>
<dbReference type="EMBL" id="QPFP01000206">
    <property type="protein sequence ID" value="TEB19155.1"/>
    <property type="molecule type" value="Genomic_DNA"/>
</dbReference>
<name>A0A4Y7SCP6_COPMI</name>
<feature type="domain" description="Alpha-type protein kinase" evidence="4">
    <location>
        <begin position="1"/>
        <end position="40"/>
    </location>
</feature>
<dbReference type="GO" id="GO:0005524">
    <property type="term" value="F:ATP binding"/>
    <property type="evidence" value="ECO:0007669"/>
    <property type="project" value="InterPro"/>
</dbReference>
<keyword evidence="6" id="KW-1185">Reference proteome</keyword>
<keyword evidence="1" id="KW-0723">Serine/threonine-protein kinase</keyword>
<evidence type="ECO:0000256" key="1">
    <source>
        <dbReference type="ARBA" id="ARBA00022527"/>
    </source>
</evidence>
<dbReference type="SUPFAM" id="SSF56112">
    <property type="entry name" value="Protein kinase-like (PK-like)"/>
    <property type="match status" value="1"/>
</dbReference>
<protein>
    <recommendedName>
        <fullName evidence="4">Alpha-type protein kinase domain-containing protein</fullName>
    </recommendedName>
</protein>
<keyword evidence="2" id="KW-0808">Transferase</keyword>
<keyword evidence="3" id="KW-0418">Kinase</keyword>
<dbReference type="Proteomes" id="UP000298030">
    <property type="component" value="Unassembled WGS sequence"/>
</dbReference>
<dbReference type="PROSITE" id="PS51158">
    <property type="entry name" value="ALPHA_KINASE"/>
    <property type="match status" value="1"/>
</dbReference>
<evidence type="ECO:0000313" key="5">
    <source>
        <dbReference type="EMBL" id="TEB19155.1"/>
    </source>
</evidence>